<feature type="region of interest" description="Disordered" evidence="1">
    <location>
        <begin position="1"/>
        <end position="45"/>
    </location>
</feature>
<dbReference type="InParanoid" id="A0A024G6S4"/>
<protein>
    <submittedName>
        <fullName evidence="2">Uncharacterized protein</fullName>
    </submittedName>
</protein>
<feature type="compositionally biased region" description="Low complexity" evidence="1">
    <location>
        <begin position="18"/>
        <end position="39"/>
    </location>
</feature>
<name>A0A024G6S4_9STRA</name>
<dbReference type="OrthoDB" id="158343at2759"/>
<reference evidence="2 3" key="1">
    <citation type="submission" date="2012-05" db="EMBL/GenBank/DDBJ databases">
        <title>Recombination and specialization in a pathogen metapopulation.</title>
        <authorList>
            <person name="Gardiner A."/>
            <person name="Kemen E."/>
            <person name="Schultz-Larsen T."/>
            <person name="MacLean D."/>
            <person name="Van Oosterhout C."/>
            <person name="Jones J.D.G."/>
        </authorList>
    </citation>
    <scope>NUCLEOTIDE SEQUENCE [LARGE SCALE GENOMIC DNA]</scope>
    <source>
        <strain evidence="2 3">Ac Nc2</strain>
    </source>
</reference>
<evidence type="ECO:0000313" key="3">
    <source>
        <dbReference type="Proteomes" id="UP000053237"/>
    </source>
</evidence>
<comment type="caution">
    <text evidence="2">The sequence shown here is derived from an EMBL/GenBank/DDBJ whole genome shotgun (WGS) entry which is preliminary data.</text>
</comment>
<evidence type="ECO:0000313" key="2">
    <source>
        <dbReference type="EMBL" id="CCI42358.1"/>
    </source>
</evidence>
<sequence>MESCDLSGKKRARTPAFSSPNSTTLRSSSSTSSPRSIPTYVSNDDFSDQMEDIMTSTIIHRDQYSNEEAIIQENIGKELKKLRLDTSLSDLCKRATAFNSDQHRYIEINALLREFHFLRQLRKFQHLRTQDQQNNPNAMCISERN</sequence>
<dbReference type="AlphaFoldDB" id="A0A024G6S4"/>
<proteinExistence type="predicted"/>
<dbReference type="EMBL" id="CAIX01000033">
    <property type="protein sequence ID" value="CCI42358.1"/>
    <property type="molecule type" value="Genomic_DNA"/>
</dbReference>
<organism evidence="2 3">
    <name type="scientific">Albugo candida</name>
    <dbReference type="NCBI Taxonomy" id="65357"/>
    <lineage>
        <taxon>Eukaryota</taxon>
        <taxon>Sar</taxon>
        <taxon>Stramenopiles</taxon>
        <taxon>Oomycota</taxon>
        <taxon>Peronosporomycetes</taxon>
        <taxon>Albuginales</taxon>
        <taxon>Albuginaceae</taxon>
        <taxon>Albugo</taxon>
    </lineage>
</organism>
<evidence type="ECO:0000256" key="1">
    <source>
        <dbReference type="SAM" id="MobiDB-lite"/>
    </source>
</evidence>
<keyword evidence="3" id="KW-1185">Reference proteome</keyword>
<gene>
    <name evidence="2" type="ORF">BN9_031420</name>
</gene>
<accession>A0A024G6S4</accession>
<dbReference type="Proteomes" id="UP000053237">
    <property type="component" value="Unassembled WGS sequence"/>
</dbReference>